<reference evidence="1 2" key="1">
    <citation type="submission" date="2019-05" db="EMBL/GenBank/DDBJ databases">
        <title>Another draft genome of Portunus trituberculatus and its Hox gene families provides insights of decapod evolution.</title>
        <authorList>
            <person name="Jeong J.-H."/>
            <person name="Song I."/>
            <person name="Kim S."/>
            <person name="Choi T."/>
            <person name="Kim D."/>
            <person name="Ryu S."/>
            <person name="Kim W."/>
        </authorList>
    </citation>
    <scope>NUCLEOTIDE SEQUENCE [LARGE SCALE GENOMIC DNA]</scope>
    <source>
        <tissue evidence="1">Muscle</tissue>
    </source>
</reference>
<name>A0A5B7F0Z6_PORTR</name>
<dbReference type="EMBL" id="VSRR010004214">
    <property type="protein sequence ID" value="MPC38938.1"/>
    <property type="molecule type" value="Genomic_DNA"/>
</dbReference>
<accession>A0A5B7F0Z6</accession>
<keyword evidence="2" id="KW-1185">Reference proteome</keyword>
<protein>
    <submittedName>
        <fullName evidence="1">Uncharacterized protein</fullName>
    </submittedName>
</protein>
<proteinExistence type="predicted"/>
<evidence type="ECO:0000313" key="1">
    <source>
        <dbReference type="EMBL" id="MPC38938.1"/>
    </source>
</evidence>
<comment type="caution">
    <text evidence="1">The sequence shown here is derived from an EMBL/GenBank/DDBJ whole genome shotgun (WGS) entry which is preliminary data.</text>
</comment>
<organism evidence="1 2">
    <name type="scientific">Portunus trituberculatus</name>
    <name type="common">Swimming crab</name>
    <name type="synonym">Neptunus trituberculatus</name>
    <dbReference type="NCBI Taxonomy" id="210409"/>
    <lineage>
        <taxon>Eukaryota</taxon>
        <taxon>Metazoa</taxon>
        <taxon>Ecdysozoa</taxon>
        <taxon>Arthropoda</taxon>
        <taxon>Crustacea</taxon>
        <taxon>Multicrustacea</taxon>
        <taxon>Malacostraca</taxon>
        <taxon>Eumalacostraca</taxon>
        <taxon>Eucarida</taxon>
        <taxon>Decapoda</taxon>
        <taxon>Pleocyemata</taxon>
        <taxon>Brachyura</taxon>
        <taxon>Eubrachyura</taxon>
        <taxon>Portunoidea</taxon>
        <taxon>Portunidae</taxon>
        <taxon>Portuninae</taxon>
        <taxon>Portunus</taxon>
    </lineage>
</organism>
<dbReference type="Proteomes" id="UP000324222">
    <property type="component" value="Unassembled WGS sequence"/>
</dbReference>
<evidence type="ECO:0000313" key="2">
    <source>
        <dbReference type="Proteomes" id="UP000324222"/>
    </source>
</evidence>
<gene>
    <name evidence="1" type="ORF">E2C01_032456</name>
</gene>
<dbReference type="AlphaFoldDB" id="A0A5B7F0Z6"/>
<sequence>MYKTASVFPDSPFPVDNKSIPSQCLHGSCSDQLHVYLHYCVEFRAAPKGTTGVFEPLSSHTKRSFRLRPVKDLIYFETRRPSAVTPVVRAGVRVMMQGAHIRSLEGRSQLSGTEDLIRLWLGSAVRRRPVKAQVGRIVSRRLANSIQGSLAPFLER</sequence>